<keyword evidence="2" id="KW-0472">Membrane</keyword>
<sequence length="402" mass="44121">MSYFPKGHHDTGDEVDDFDEYDPTPYGRGYDIALTYGRPLPHSEETCYPNTSSASDDFDYDRPQYTSYADPSAYADDALDNEYKSGPAPGPDLASLAQVVGTVERVNMDLVVDPSMAGGLSMEGPSPSMDLGMAGSRSMRDPVRNTDPSMGGSPNTNSPVRSMDPVMVGNPSTRGPSQSTDPGMGGSPNMRDPALSTGRGMVARVSTRNLLRSTAPATGGGPSLKVDPNTDQVMDGSPESEAGGRKESEEFGSGGYGRKSGYGEEESGGGYGYGRRTEYEEEKPSYGRPTYETEGYERPSYGRSEEEDYRKPSYERRDDDDSGYGRKKYVRFSVPFLFITMILVLYGYLLLLVKGRCLSLQTLIGTAMSLFSNTGDDDDDDDDDEKRRSKHHHHHHRKHYDD</sequence>
<accession>A0AAW2P6M7</accession>
<evidence type="ECO:0000256" key="1">
    <source>
        <dbReference type="SAM" id="MobiDB-lite"/>
    </source>
</evidence>
<proteinExistence type="predicted"/>
<feature type="compositionally biased region" description="Basic and acidic residues" evidence="1">
    <location>
        <begin position="308"/>
        <end position="319"/>
    </location>
</feature>
<evidence type="ECO:0000256" key="2">
    <source>
        <dbReference type="SAM" id="Phobius"/>
    </source>
</evidence>
<feature type="compositionally biased region" description="Polar residues" evidence="1">
    <location>
        <begin position="146"/>
        <end position="160"/>
    </location>
</feature>
<feature type="compositionally biased region" description="Acidic residues" evidence="1">
    <location>
        <begin position="13"/>
        <end position="22"/>
    </location>
</feature>
<dbReference type="PANTHER" id="PTHR33971">
    <property type="entry name" value="OS06G0232000 PROTEIN"/>
    <property type="match status" value="1"/>
</dbReference>
<dbReference type="AlphaFoldDB" id="A0AAW2P6M7"/>
<keyword evidence="2" id="KW-1133">Transmembrane helix</keyword>
<feature type="transmembrane region" description="Helical" evidence="2">
    <location>
        <begin position="332"/>
        <end position="353"/>
    </location>
</feature>
<organism evidence="3">
    <name type="scientific">Sesamum radiatum</name>
    <name type="common">Black benniseed</name>
    <dbReference type="NCBI Taxonomy" id="300843"/>
    <lineage>
        <taxon>Eukaryota</taxon>
        <taxon>Viridiplantae</taxon>
        <taxon>Streptophyta</taxon>
        <taxon>Embryophyta</taxon>
        <taxon>Tracheophyta</taxon>
        <taxon>Spermatophyta</taxon>
        <taxon>Magnoliopsida</taxon>
        <taxon>eudicotyledons</taxon>
        <taxon>Gunneridae</taxon>
        <taxon>Pentapetalae</taxon>
        <taxon>asterids</taxon>
        <taxon>lamiids</taxon>
        <taxon>Lamiales</taxon>
        <taxon>Pedaliaceae</taxon>
        <taxon>Sesamum</taxon>
    </lineage>
</organism>
<name>A0AAW2P6M7_SESRA</name>
<dbReference type="InterPro" id="IPR038943">
    <property type="entry name" value="PLDrp1-like"/>
</dbReference>
<reference evidence="3" key="1">
    <citation type="submission" date="2020-06" db="EMBL/GenBank/DDBJ databases">
        <authorList>
            <person name="Li T."/>
            <person name="Hu X."/>
            <person name="Zhang T."/>
            <person name="Song X."/>
            <person name="Zhang H."/>
            <person name="Dai N."/>
            <person name="Sheng W."/>
            <person name="Hou X."/>
            <person name="Wei L."/>
        </authorList>
    </citation>
    <scope>NUCLEOTIDE SEQUENCE</scope>
    <source>
        <strain evidence="3">G02</strain>
        <tissue evidence="3">Leaf</tissue>
    </source>
</reference>
<keyword evidence="2" id="KW-0812">Transmembrane</keyword>
<gene>
    <name evidence="3" type="ORF">Sradi_4235200</name>
</gene>
<feature type="region of interest" description="Disordered" evidence="1">
    <location>
        <begin position="371"/>
        <end position="402"/>
    </location>
</feature>
<dbReference type="GO" id="GO:0070300">
    <property type="term" value="F:phosphatidic acid binding"/>
    <property type="evidence" value="ECO:0007669"/>
    <property type="project" value="InterPro"/>
</dbReference>
<feature type="compositionally biased region" description="Basic and acidic residues" evidence="1">
    <location>
        <begin position="275"/>
        <end position="285"/>
    </location>
</feature>
<protein>
    <submittedName>
        <fullName evidence="3">Uncharacterized protein</fullName>
    </submittedName>
</protein>
<feature type="region of interest" description="Disordered" evidence="1">
    <location>
        <begin position="117"/>
        <end position="322"/>
    </location>
</feature>
<dbReference type="PANTHER" id="PTHR33971:SF1">
    <property type="entry name" value="OS02G0743600 PROTEIN"/>
    <property type="match status" value="1"/>
</dbReference>
<comment type="caution">
    <text evidence="3">The sequence shown here is derived from an EMBL/GenBank/DDBJ whole genome shotgun (WGS) entry which is preliminary data.</text>
</comment>
<reference evidence="3" key="2">
    <citation type="journal article" date="2024" name="Plant">
        <title>Genomic evolution and insights into agronomic trait innovations of Sesamum species.</title>
        <authorList>
            <person name="Miao H."/>
            <person name="Wang L."/>
            <person name="Qu L."/>
            <person name="Liu H."/>
            <person name="Sun Y."/>
            <person name="Le M."/>
            <person name="Wang Q."/>
            <person name="Wei S."/>
            <person name="Zheng Y."/>
            <person name="Lin W."/>
            <person name="Duan Y."/>
            <person name="Cao H."/>
            <person name="Xiong S."/>
            <person name="Wang X."/>
            <person name="Wei L."/>
            <person name="Li C."/>
            <person name="Ma Q."/>
            <person name="Ju M."/>
            <person name="Zhao R."/>
            <person name="Li G."/>
            <person name="Mu C."/>
            <person name="Tian Q."/>
            <person name="Mei H."/>
            <person name="Zhang T."/>
            <person name="Gao T."/>
            <person name="Zhang H."/>
        </authorList>
    </citation>
    <scope>NUCLEOTIDE SEQUENCE</scope>
    <source>
        <strain evidence="3">G02</strain>
    </source>
</reference>
<feature type="compositionally biased region" description="Polar residues" evidence="1">
    <location>
        <begin position="206"/>
        <end position="216"/>
    </location>
</feature>
<feature type="region of interest" description="Disordered" evidence="1">
    <location>
        <begin position="41"/>
        <end position="64"/>
    </location>
</feature>
<dbReference type="EMBL" id="JACGWJ010000018">
    <property type="protein sequence ID" value="KAL0350860.1"/>
    <property type="molecule type" value="Genomic_DNA"/>
</dbReference>
<feature type="region of interest" description="Disordered" evidence="1">
    <location>
        <begin position="1"/>
        <end position="24"/>
    </location>
</feature>
<feature type="compositionally biased region" description="Acidic residues" evidence="1">
    <location>
        <begin position="375"/>
        <end position="384"/>
    </location>
</feature>
<evidence type="ECO:0000313" key="3">
    <source>
        <dbReference type="EMBL" id="KAL0350860.1"/>
    </source>
</evidence>
<feature type="compositionally biased region" description="Polar residues" evidence="1">
    <location>
        <begin position="170"/>
        <end position="181"/>
    </location>
</feature>
<feature type="compositionally biased region" description="Basic residues" evidence="1">
    <location>
        <begin position="388"/>
        <end position="402"/>
    </location>
</feature>